<dbReference type="InterPro" id="IPR025961">
    <property type="entry name" value="Metal_resist"/>
</dbReference>
<dbReference type="Pfam" id="PF13801">
    <property type="entry name" value="Metal_resist"/>
    <property type="match status" value="1"/>
</dbReference>
<dbReference type="EMBL" id="CP151767">
    <property type="protein sequence ID" value="WZU66985.1"/>
    <property type="molecule type" value="Genomic_DNA"/>
</dbReference>
<sequence>MADPKVAKPARMLRVALVISLALNLLIVGIVVGAAASGKFANGPPRAFDLGFGPVGRALDRDERRAIGTAMRRDADLRAMNPRAHVAQMVDVLRQVPFDPDALTAVMQTRQAQMSQIQSKAQANLVAQITAMSPERRQIFADRLAQELQRPRNDRKSSGG</sequence>
<evidence type="ECO:0000256" key="1">
    <source>
        <dbReference type="SAM" id="Phobius"/>
    </source>
</evidence>
<gene>
    <name evidence="2" type="ORF">AABB31_18725</name>
</gene>
<protein>
    <submittedName>
        <fullName evidence="2">Periplasmic heavy metal sensor</fullName>
    </submittedName>
</protein>
<evidence type="ECO:0000313" key="2">
    <source>
        <dbReference type="EMBL" id="WZU66985.1"/>
    </source>
</evidence>
<dbReference type="Proteomes" id="UP001470809">
    <property type="component" value="Chromosome"/>
</dbReference>
<keyword evidence="1" id="KW-0472">Membrane</keyword>
<evidence type="ECO:0000313" key="3">
    <source>
        <dbReference type="Proteomes" id="UP001470809"/>
    </source>
</evidence>
<dbReference type="RefSeq" id="WP_342076303.1">
    <property type="nucleotide sequence ID" value="NZ_CP151767.2"/>
</dbReference>
<dbReference type="KEGG" id="yrh:AABB31_18725"/>
<feature type="transmembrane region" description="Helical" evidence="1">
    <location>
        <begin position="12"/>
        <end position="36"/>
    </location>
</feature>
<accession>A0AAN0M971</accession>
<reference evidence="2 3" key="2">
    <citation type="submission" date="2024-08" db="EMBL/GenBank/DDBJ databases">
        <title>Phylogenomic analyses of a clade within the roseobacter group suggest taxonomic reassignments of species of the genera Aestuariivita, Citreicella, Loktanella, Nautella, Pelagibaca, Ruegeria, Thalassobius, Thiobacimonas and Tropicibacter, and the proposal o.</title>
        <authorList>
            <person name="Jeon C.O."/>
        </authorList>
    </citation>
    <scope>NUCLEOTIDE SEQUENCE [LARGE SCALE GENOMIC DNA]</scope>
    <source>
        <strain evidence="2 3">SS1-5</strain>
    </source>
</reference>
<reference evidence="3" key="1">
    <citation type="submission" date="2024-04" db="EMBL/GenBank/DDBJ databases">
        <title>Phylogenomic analyses of a clade within the roseobacter group suggest taxonomic reassignments of species of the genera Aestuariivita, Citreicella, Loktanella, Nautella, Pelagibaca, Ruegeria, Thalassobius, Thiobacimonas and Tropicibacter, and the proposal o.</title>
        <authorList>
            <person name="Jeon C.O."/>
        </authorList>
    </citation>
    <scope>NUCLEOTIDE SEQUENCE [LARGE SCALE GENOMIC DNA]</scope>
    <source>
        <strain evidence="3">SS1-5</strain>
    </source>
</reference>
<keyword evidence="3" id="KW-1185">Reference proteome</keyword>
<name>A0AAN0M971_9RHOB</name>
<dbReference type="AlphaFoldDB" id="A0AAN0M971"/>
<proteinExistence type="predicted"/>
<keyword evidence="1" id="KW-1133">Transmembrane helix</keyword>
<organism evidence="2 3">
    <name type="scientific">Yoonia rhodophyticola</name>
    <dbReference type="NCBI Taxonomy" id="3137370"/>
    <lineage>
        <taxon>Bacteria</taxon>
        <taxon>Pseudomonadati</taxon>
        <taxon>Pseudomonadota</taxon>
        <taxon>Alphaproteobacteria</taxon>
        <taxon>Rhodobacterales</taxon>
        <taxon>Paracoccaceae</taxon>
        <taxon>Yoonia</taxon>
    </lineage>
</organism>
<keyword evidence="1" id="KW-0812">Transmembrane</keyword>